<accession>A0ABT6FN62</accession>
<reference evidence="1" key="1">
    <citation type="submission" date="2022-11" db="EMBL/GenBank/DDBJ databases">
        <title>High-quality draft genome sequence of Galbibacter sp. strain CMA-7.</title>
        <authorList>
            <person name="Wei L."/>
            <person name="Dong C."/>
            <person name="Shao Z."/>
        </authorList>
    </citation>
    <scope>NUCLEOTIDE SEQUENCE</scope>
    <source>
        <strain evidence="1">CMA-7</strain>
    </source>
</reference>
<dbReference type="PANTHER" id="PTHR28055">
    <property type="entry name" value="ALTERED INHERITANCE OF MITOCHONDRIA PROTEIN 41, MITOCHONDRIAL"/>
    <property type="match status" value="1"/>
</dbReference>
<gene>
    <name evidence="1" type="ORF">OSR52_01505</name>
</gene>
<sequence length="149" mass="16195">MSLQDKVMTEMKTAMKAKDSKALEALRAVKSELLLAKTNAASKDGLSEEEEIKLLQKLVKQRKDSAAIYKEQGRADLAEPELAQATIIEKFLPEQLSEEEITEVVSGIISKIGAEGMKDMGKVMGMASKELAGRADGKTISTIIKAKLN</sequence>
<keyword evidence="2" id="KW-1185">Reference proteome</keyword>
<dbReference type="RefSeq" id="WP_277898286.1">
    <property type="nucleotide sequence ID" value="NZ_JAPMUA010000001.1"/>
</dbReference>
<dbReference type="EMBL" id="JAPMUA010000001">
    <property type="protein sequence ID" value="MDG3584526.1"/>
    <property type="molecule type" value="Genomic_DNA"/>
</dbReference>
<name>A0ABT6FN62_9FLAO</name>
<dbReference type="SUPFAM" id="SSF89095">
    <property type="entry name" value="GatB/YqeY motif"/>
    <property type="match status" value="1"/>
</dbReference>
<proteinExistence type="predicted"/>
<dbReference type="Proteomes" id="UP001153642">
    <property type="component" value="Unassembled WGS sequence"/>
</dbReference>
<evidence type="ECO:0000313" key="1">
    <source>
        <dbReference type="EMBL" id="MDG3584526.1"/>
    </source>
</evidence>
<dbReference type="InterPro" id="IPR042184">
    <property type="entry name" value="YqeY/Aim41_N"/>
</dbReference>
<evidence type="ECO:0000313" key="2">
    <source>
        <dbReference type="Proteomes" id="UP001153642"/>
    </source>
</evidence>
<dbReference type="InterPro" id="IPR023168">
    <property type="entry name" value="GatB_Yqey_C_2"/>
</dbReference>
<dbReference type="Gene3D" id="1.10.1510.10">
    <property type="entry name" value="Uncharacterised protein YqeY/AIM41 PF09424, N-terminal domain"/>
    <property type="match status" value="1"/>
</dbReference>
<dbReference type="PANTHER" id="PTHR28055:SF1">
    <property type="entry name" value="ALTERED INHERITANCE OF MITOCHONDRIA PROTEIN 41, MITOCHONDRIAL"/>
    <property type="match status" value="1"/>
</dbReference>
<dbReference type="Gene3D" id="1.10.10.410">
    <property type="match status" value="1"/>
</dbReference>
<dbReference type="Pfam" id="PF09424">
    <property type="entry name" value="YqeY"/>
    <property type="match status" value="1"/>
</dbReference>
<comment type="caution">
    <text evidence="1">The sequence shown here is derived from an EMBL/GenBank/DDBJ whole genome shotgun (WGS) entry which is preliminary data.</text>
</comment>
<organism evidence="1 2">
    <name type="scientific">Galbibacter pacificus</name>
    <dbReference type="NCBI Taxonomy" id="2996052"/>
    <lineage>
        <taxon>Bacteria</taxon>
        <taxon>Pseudomonadati</taxon>
        <taxon>Bacteroidota</taxon>
        <taxon>Flavobacteriia</taxon>
        <taxon>Flavobacteriales</taxon>
        <taxon>Flavobacteriaceae</taxon>
        <taxon>Galbibacter</taxon>
    </lineage>
</organism>
<protein>
    <submittedName>
        <fullName evidence="1">GatB/YqeY domain-containing protein</fullName>
    </submittedName>
</protein>
<dbReference type="InterPro" id="IPR003789">
    <property type="entry name" value="Asn/Gln_tRNA_amidoTrase-B-like"/>
</dbReference>
<dbReference type="InterPro" id="IPR019004">
    <property type="entry name" value="YqeY/Aim41"/>
</dbReference>